<organism evidence="1 2">
    <name type="scientific">Actinoallomurus oryzae</name>
    <dbReference type="NCBI Taxonomy" id="502180"/>
    <lineage>
        <taxon>Bacteria</taxon>
        <taxon>Bacillati</taxon>
        <taxon>Actinomycetota</taxon>
        <taxon>Actinomycetes</taxon>
        <taxon>Streptosporangiales</taxon>
        <taxon>Thermomonosporaceae</taxon>
        <taxon>Actinoallomurus</taxon>
    </lineage>
</organism>
<evidence type="ECO:0000313" key="2">
    <source>
        <dbReference type="Proteomes" id="UP001500503"/>
    </source>
</evidence>
<evidence type="ECO:0008006" key="3">
    <source>
        <dbReference type="Google" id="ProtNLM"/>
    </source>
</evidence>
<protein>
    <recommendedName>
        <fullName evidence="3">GerMN domain-containing protein</fullName>
    </recommendedName>
</protein>
<dbReference type="Proteomes" id="UP001500503">
    <property type="component" value="Unassembled WGS sequence"/>
</dbReference>
<name>A0ABP8QR62_9ACTN</name>
<gene>
    <name evidence="1" type="ORF">GCM10023191_067670</name>
</gene>
<evidence type="ECO:0000313" key="1">
    <source>
        <dbReference type="EMBL" id="GAA4508209.1"/>
    </source>
</evidence>
<dbReference type="RefSeq" id="WP_345470809.1">
    <property type="nucleotide sequence ID" value="NZ_BAABHF010000042.1"/>
</dbReference>
<reference evidence="2" key="1">
    <citation type="journal article" date="2019" name="Int. J. Syst. Evol. Microbiol.">
        <title>The Global Catalogue of Microorganisms (GCM) 10K type strain sequencing project: providing services to taxonomists for standard genome sequencing and annotation.</title>
        <authorList>
            <consortium name="The Broad Institute Genomics Platform"/>
            <consortium name="The Broad Institute Genome Sequencing Center for Infectious Disease"/>
            <person name="Wu L."/>
            <person name="Ma J."/>
        </authorList>
    </citation>
    <scope>NUCLEOTIDE SEQUENCE [LARGE SCALE GENOMIC DNA]</scope>
    <source>
        <strain evidence="2">JCM 17933</strain>
    </source>
</reference>
<proteinExistence type="predicted"/>
<sequence length="159" mass="16818">MKRVWWAAAVLLLVAGCGVRPSGVTDGGRAPTGVAPGVTLYFVDARGALRPQPRRTGHLGTISEALSLLLSAGPNESGLHTELPPNATTQVVVTTAPGLIRLMVPLSIHEVTPLGIDQIVCTALDVHVRSGGPRSTKVQIRFTLTTPESAKRRTCPLFR</sequence>
<comment type="caution">
    <text evidence="1">The sequence shown here is derived from an EMBL/GenBank/DDBJ whole genome shotgun (WGS) entry which is preliminary data.</text>
</comment>
<keyword evidence="2" id="KW-1185">Reference proteome</keyword>
<accession>A0ABP8QR62</accession>
<dbReference type="PROSITE" id="PS51257">
    <property type="entry name" value="PROKAR_LIPOPROTEIN"/>
    <property type="match status" value="1"/>
</dbReference>
<dbReference type="EMBL" id="BAABHF010000042">
    <property type="protein sequence ID" value="GAA4508209.1"/>
    <property type="molecule type" value="Genomic_DNA"/>
</dbReference>